<keyword evidence="2 5" id="KW-0812">Transmembrane</keyword>
<organism evidence="6 7">
    <name type="scientific">Candidatus Uhrbacteria bacterium RIFCSPHIGHO2_02_FULL_53_13</name>
    <dbReference type="NCBI Taxonomy" id="1802389"/>
    <lineage>
        <taxon>Bacteria</taxon>
        <taxon>Candidatus Uhriibacteriota</taxon>
    </lineage>
</organism>
<sequence>MTLFIIGQIMLGAYFILSGFNHFAKLGDMTGYAASKKLPSPKLAVIVSGLVLVLGGLGILLQFQLAWAYGVLIAFLVLAALLMHNFWADKDAGMKMSNLINFQKNLALAAALLMLLSL</sequence>
<comment type="subcellular location">
    <subcellularLocation>
        <location evidence="1">Membrane</location>
        <topology evidence="1">Multi-pass membrane protein</topology>
    </subcellularLocation>
</comment>
<evidence type="ECO:0000256" key="1">
    <source>
        <dbReference type="ARBA" id="ARBA00004141"/>
    </source>
</evidence>
<keyword evidence="3 5" id="KW-1133">Transmembrane helix</keyword>
<feature type="transmembrane region" description="Helical" evidence="5">
    <location>
        <begin position="67"/>
        <end position="87"/>
    </location>
</feature>
<reference evidence="6 7" key="1">
    <citation type="journal article" date="2016" name="Nat. Commun.">
        <title>Thousands of microbial genomes shed light on interconnected biogeochemical processes in an aquifer system.</title>
        <authorList>
            <person name="Anantharaman K."/>
            <person name="Brown C.T."/>
            <person name="Hug L.A."/>
            <person name="Sharon I."/>
            <person name="Castelle C.J."/>
            <person name="Probst A.J."/>
            <person name="Thomas B.C."/>
            <person name="Singh A."/>
            <person name="Wilkins M.J."/>
            <person name="Karaoz U."/>
            <person name="Brodie E.L."/>
            <person name="Williams K.H."/>
            <person name="Hubbard S.S."/>
            <person name="Banfield J.F."/>
        </authorList>
    </citation>
    <scope>NUCLEOTIDE SEQUENCE [LARGE SCALE GENOMIC DNA]</scope>
</reference>
<name>A0A1F7TXS1_9BACT</name>
<proteinExistence type="predicted"/>
<dbReference type="AlphaFoldDB" id="A0A1F7TXS1"/>
<feature type="transmembrane region" description="Helical" evidence="5">
    <location>
        <begin position="43"/>
        <end position="61"/>
    </location>
</feature>
<dbReference type="InterPro" id="IPR032808">
    <property type="entry name" value="DoxX"/>
</dbReference>
<dbReference type="GO" id="GO:0016020">
    <property type="term" value="C:membrane"/>
    <property type="evidence" value="ECO:0007669"/>
    <property type="project" value="UniProtKB-SubCell"/>
</dbReference>
<gene>
    <name evidence="6" type="ORF">A3C17_00845</name>
</gene>
<dbReference type="Proteomes" id="UP000177097">
    <property type="component" value="Unassembled WGS sequence"/>
</dbReference>
<protein>
    <recommendedName>
        <fullName evidence="8">DoxX family protein</fullName>
    </recommendedName>
</protein>
<dbReference type="STRING" id="1802389.A3C17_00845"/>
<evidence type="ECO:0000313" key="7">
    <source>
        <dbReference type="Proteomes" id="UP000177097"/>
    </source>
</evidence>
<comment type="caution">
    <text evidence="6">The sequence shown here is derived from an EMBL/GenBank/DDBJ whole genome shotgun (WGS) entry which is preliminary data.</text>
</comment>
<keyword evidence="4 5" id="KW-0472">Membrane</keyword>
<evidence type="ECO:0008006" key="8">
    <source>
        <dbReference type="Google" id="ProtNLM"/>
    </source>
</evidence>
<accession>A0A1F7TXS1</accession>
<evidence type="ECO:0000256" key="4">
    <source>
        <dbReference type="ARBA" id="ARBA00023136"/>
    </source>
</evidence>
<evidence type="ECO:0000256" key="2">
    <source>
        <dbReference type="ARBA" id="ARBA00022692"/>
    </source>
</evidence>
<dbReference type="Pfam" id="PF07681">
    <property type="entry name" value="DoxX"/>
    <property type="match status" value="1"/>
</dbReference>
<evidence type="ECO:0000256" key="3">
    <source>
        <dbReference type="ARBA" id="ARBA00022989"/>
    </source>
</evidence>
<feature type="transmembrane region" description="Helical" evidence="5">
    <location>
        <begin position="6"/>
        <end position="23"/>
    </location>
</feature>
<evidence type="ECO:0000313" key="6">
    <source>
        <dbReference type="EMBL" id="OGL70746.1"/>
    </source>
</evidence>
<evidence type="ECO:0000256" key="5">
    <source>
        <dbReference type="SAM" id="Phobius"/>
    </source>
</evidence>
<dbReference type="EMBL" id="MGDX01000025">
    <property type="protein sequence ID" value="OGL70746.1"/>
    <property type="molecule type" value="Genomic_DNA"/>
</dbReference>